<dbReference type="EMBL" id="CP071060">
    <property type="protein sequence ID" value="QSI79123.1"/>
    <property type="molecule type" value="Genomic_DNA"/>
</dbReference>
<accession>A0ABX7MDV3</accession>
<dbReference type="Gene3D" id="3.40.50.720">
    <property type="entry name" value="NAD(P)-binding Rossmann-like Domain"/>
    <property type="match status" value="1"/>
</dbReference>
<dbReference type="InterPro" id="IPR036291">
    <property type="entry name" value="NAD(P)-bd_dom_sf"/>
</dbReference>
<evidence type="ECO:0000313" key="1">
    <source>
        <dbReference type="EMBL" id="QSI79123.1"/>
    </source>
</evidence>
<gene>
    <name evidence="1" type="ORF">JY500_05300</name>
</gene>
<dbReference type="Proteomes" id="UP000663570">
    <property type="component" value="Chromosome"/>
</dbReference>
<dbReference type="Pfam" id="PF00106">
    <property type="entry name" value="adh_short"/>
    <property type="match status" value="1"/>
</dbReference>
<organism evidence="1 2">
    <name type="scientific">Niveibacterium microcysteis</name>
    <dbReference type="NCBI Taxonomy" id="2811415"/>
    <lineage>
        <taxon>Bacteria</taxon>
        <taxon>Pseudomonadati</taxon>
        <taxon>Pseudomonadota</taxon>
        <taxon>Betaproteobacteria</taxon>
        <taxon>Rhodocyclales</taxon>
        <taxon>Rhodocyclaceae</taxon>
        <taxon>Niveibacterium</taxon>
    </lineage>
</organism>
<sequence length="230" mass="24772">MIVGVGPGYGHALARRLAHDGMAVVVAARNAVRLDTLVAQIEREGGTAFAYGCDATNEASVAELFAKVTANHGAPNLVVYALQSFGPGLTVDIEVPAFEEGWRKNCLGSFLVARESARAMLPLQRGTIILTGSTSSLLGRAGHLNLAVGKFGQRALAQVLARELWSQGIHVAHIVIDADIHEGVQRDDGGPQSDPVHISETIIALHRQPRSAWSSEMDLRPWNELFWEHC</sequence>
<name>A0ABX7MDV3_9RHOO</name>
<reference evidence="1 2" key="1">
    <citation type="submission" date="2021-02" db="EMBL/GenBank/DDBJ databases">
        <title>Niveibacterium changnyeongensis HC41.</title>
        <authorList>
            <person name="Kang M."/>
        </authorList>
    </citation>
    <scope>NUCLEOTIDE SEQUENCE [LARGE SCALE GENOMIC DNA]</scope>
    <source>
        <strain evidence="1 2">HC41</strain>
    </source>
</reference>
<dbReference type="PANTHER" id="PTHR43431">
    <property type="entry name" value="OXIDOREDUCTASE, SHORT CHAIN DEHYDROGENASE/REDUCTASE FAMILY (AFU_ORTHOLOGUE AFUA_5G14000)"/>
    <property type="match status" value="1"/>
</dbReference>
<dbReference type="SUPFAM" id="SSF51735">
    <property type="entry name" value="NAD(P)-binding Rossmann-fold domains"/>
    <property type="match status" value="1"/>
</dbReference>
<proteinExistence type="predicted"/>
<protein>
    <submittedName>
        <fullName evidence="1">SDR family NAD(P)-dependent oxidoreductase</fullName>
    </submittedName>
</protein>
<dbReference type="PANTHER" id="PTHR43431:SF7">
    <property type="entry name" value="OXIDOREDUCTASE, SHORT CHAIN DEHYDROGENASE_REDUCTASE FAMILY (AFU_ORTHOLOGUE AFUA_5G14000)"/>
    <property type="match status" value="1"/>
</dbReference>
<keyword evidence="2" id="KW-1185">Reference proteome</keyword>
<dbReference type="InterPro" id="IPR002347">
    <property type="entry name" value="SDR_fam"/>
</dbReference>
<evidence type="ECO:0000313" key="2">
    <source>
        <dbReference type="Proteomes" id="UP000663570"/>
    </source>
</evidence>